<keyword evidence="1 3" id="KW-0489">Methyltransferase</keyword>
<keyword evidence="2 3" id="KW-0808">Transferase</keyword>
<dbReference type="Gene3D" id="3.40.50.150">
    <property type="entry name" value="Vaccinia Virus protein VP39"/>
    <property type="match status" value="1"/>
</dbReference>
<dbReference type="AlphaFoldDB" id="A0A327RG62"/>
<sequence length="280" mass="32824">MLSSDHIEIHETAFVTSAFRAADVKLSGDYFAYLWNNPKTEKWVEEYLTKVSSEETFTHCLRNRYFLDKIKENVIKNGTEVLINFGAGFSMYPFLLDPKIIHIEIDKPEIVGHKKFKIEQWQNEDLLPKRNLHFIGVDFSKEYKEGLLATIKSLKGKKKCFILIEGVLFFLDREETDSLFQLFNLLQDTGDIIGSASFQDNLKQTLAFKRLIDFFGEKISKTKASDYQTIQDTYYREISGYILVDHQDYFSLSKDYNHKIIQDKELILNENFYLLQKVKS</sequence>
<dbReference type="GO" id="GO:0032259">
    <property type="term" value="P:methylation"/>
    <property type="evidence" value="ECO:0007669"/>
    <property type="project" value="UniProtKB-KW"/>
</dbReference>
<dbReference type="InterPro" id="IPR007213">
    <property type="entry name" value="Ppm1/Ppm2/Tcmp"/>
</dbReference>
<evidence type="ECO:0000313" key="3">
    <source>
        <dbReference type="EMBL" id="RAJ15976.1"/>
    </source>
</evidence>
<proteinExistence type="predicted"/>
<accession>A0A327RG62</accession>
<dbReference type="Pfam" id="PF04072">
    <property type="entry name" value="LCM"/>
    <property type="match status" value="1"/>
</dbReference>
<name>A0A327RG62_9FLAO</name>
<evidence type="ECO:0000256" key="1">
    <source>
        <dbReference type="ARBA" id="ARBA00022603"/>
    </source>
</evidence>
<comment type="caution">
    <text evidence="3">The sequence shown here is derived from an EMBL/GenBank/DDBJ whole genome shotgun (WGS) entry which is preliminary data.</text>
</comment>
<evidence type="ECO:0000256" key="2">
    <source>
        <dbReference type="ARBA" id="ARBA00022679"/>
    </source>
</evidence>
<dbReference type="EMBL" id="QLLN01000001">
    <property type="protein sequence ID" value="RAJ15976.1"/>
    <property type="molecule type" value="Genomic_DNA"/>
</dbReference>
<dbReference type="SUPFAM" id="SSF53335">
    <property type="entry name" value="S-adenosyl-L-methionine-dependent methyltransferases"/>
    <property type="match status" value="1"/>
</dbReference>
<organism evidence="3 4">
    <name type="scientific">Arenibacter echinorum</name>
    <dbReference type="NCBI Taxonomy" id="440515"/>
    <lineage>
        <taxon>Bacteria</taxon>
        <taxon>Pseudomonadati</taxon>
        <taxon>Bacteroidota</taxon>
        <taxon>Flavobacteriia</taxon>
        <taxon>Flavobacteriales</taxon>
        <taxon>Flavobacteriaceae</taxon>
        <taxon>Arenibacter</taxon>
    </lineage>
</organism>
<evidence type="ECO:0000313" key="4">
    <source>
        <dbReference type="Proteomes" id="UP000249696"/>
    </source>
</evidence>
<keyword evidence="4" id="KW-1185">Reference proteome</keyword>
<protein>
    <submittedName>
        <fullName evidence="3">Leucine carboxyl methyltransferase</fullName>
    </submittedName>
</protein>
<gene>
    <name evidence="3" type="ORF">LV92_00680</name>
</gene>
<reference evidence="3 4" key="1">
    <citation type="submission" date="2018-06" db="EMBL/GenBank/DDBJ databases">
        <title>Genomic Encyclopedia of Archaeal and Bacterial Type Strains, Phase II (KMG-II): from individual species to whole genera.</title>
        <authorList>
            <person name="Goeker M."/>
        </authorList>
    </citation>
    <scope>NUCLEOTIDE SEQUENCE [LARGE SCALE GENOMIC DNA]</scope>
    <source>
        <strain evidence="3 4">DSM 23522</strain>
    </source>
</reference>
<dbReference type="GO" id="GO:0008168">
    <property type="term" value="F:methyltransferase activity"/>
    <property type="evidence" value="ECO:0007669"/>
    <property type="project" value="UniProtKB-KW"/>
</dbReference>
<dbReference type="InterPro" id="IPR029063">
    <property type="entry name" value="SAM-dependent_MTases_sf"/>
</dbReference>
<dbReference type="OrthoDB" id="1186348at2"/>
<dbReference type="Proteomes" id="UP000249696">
    <property type="component" value="Unassembled WGS sequence"/>
</dbReference>